<dbReference type="PANTHER" id="PTHR21137">
    <property type="entry name" value="ODORANT RECEPTOR"/>
    <property type="match status" value="1"/>
</dbReference>
<protein>
    <recommendedName>
        <fullName evidence="12">Odorant receptor</fullName>
    </recommendedName>
</protein>
<evidence type="ECO:0000256" key="7">
    <source>
        <dbReference type="ARBA" id="ARBA00023170"/>
    </source>
</evidence>
<keyword evidence="6 9" id="KW-0472">Membrane</keyword>
<proteinExistence type="predicted"/>
<evidence type="ECO:0000256" key="8">
    <source>
        <dbReference type="ARBA" id="ARBA00023224"/>
    </source>
</evidence>
<comment type="subcellular location">
    <subcellularLocation>
        <location evidence="1">Membrane</location>
        <topology evidence="1">Multi-pass membrane protein</topology>
    </subcellularLocation>
</comment>
<reference evidence="10" key="2">
    <citation type="submission" date="2022-06" db="UniProtKB">
        <authorList>
            <consortium name="EnsemblMetazoa"/>
        </authorList>
    </citation>
    <scope>IDENTIFICATION</scope>
    <source>
        <strain evidence="10">p50T (Dazao)</strain>
    </source>
</reference>
<dbReference type="AlphaFoldDB" id="A0A8R2M9W5"/>
<dbReference type="EnsemblMetazoa" id="XM_038021264.1">
    <property type="protein sequence ID" value="XP_037877192.1"/>
    <property type="gene ID" value="GeneID_692472"/>
</dbReference>
<evidence type="ECO:0000256" key="5">
    <source>
        <dbReference type="ARBA" id="ARBA00022989"/>
    </source>
</evidence>
<name>A0A8R2M9W5_BOMMO</name>
<evidence type="ECO:0000313" key="11">
    <source>
        <dbReference type="Proteomes" id="UP000005204"/>
    </source>
</evidence>
<evidence type="ECO:0008006" key="12">
    <source>
        <dbReference type="Google" id="ProtNLM"/>
    </source>
</evidence>
<evidence type="ECO:0000313" key="10">
    <source>
        <dbReference type="EnsemblMetazoa" id="XP_037877192.1"/>
    </source>
</evidence>
<gene>
    <name evidence="10" type="primary">692472</name>
</gene>
<dbReference type="GO" id="GO:0007165">
    <property type="term" value="P:signal transduction"/>
    <property type="evidence" value="ECO:0007669"/>
    <property type="project" value="UniProtKB-KW"/>
</dbReference>
<keyword evidence="11" id="KW-1185">Reference proteome</keyword>
<evidence type="ECO:0000256" key="4">
    <source>
        <dbReference type="ARBA" id="ARBA00022725"/>
    </source>
</evidence>
<keyword evidence="5 9" id="KW-1133">Transmembrane helix</keyword>
<feature type="transmembrane region" description="Helical" evidence="9">
    <location>
        <begin position="170"/>
        <end position="189"/>
    </location>
</feature>
<sequence>MTEKITGSLTALRLGHVGFELHEKLQPHTADGRRSGDGGKDVICSASTLSRCLNVPDWAPARSGVRRRLCAATQISKTKVAKKNIVIIRYLIALNPSFARKVNNVEEFTYMKFLKSFCKIMDFWPEREEKNSKTRIFRLRYILVLQFCFTLVAGVLYLTNSVGKQTFYDLGHTIITVLMNVVSVSRLILRCFKKYDVVGQQFINKIHLYHYRNDSEYAMKIHTVVHKISHNMTYIFSFCIIFGTVTFNLTPIFNNIGSGAYKNPRPDNVTLQQCVYYALPFDYTGDFKWYLLVAIFNVQKTFFCTSLFILFELSLSLMIICLWGHLRIFIHNLNHIPAPRNSLEYTKEERQEVDDTLKKCIQHHTLIIGFVRIMSETYGLAVLIYYAFQQVVGCLLLLQCSQMELKTVTRFGFLTLVLNQQLIQISVIFELLGYMSDKLQDAVYCVPWEYMDTSHRKMVYMMFRQSQIPLQLKAMNMLSIGVKTMVSILKTSVTYYLILKTVTTDEA</sequence>
<keyword evidence="4" id="KW-0552">Olfaction</keyword>
<reference evidence="11" key="1">
    <citation type="journal article" date="2008" name="Insect Biochem. Mol. Biol.">
        <title>The genome of a lepidopteran model insect, the silkworm Bombyx mori.</title>
        <authorList>
            <consortium name="International Silkworm Genome Consortium"/>
        </authorList>
    </citation>
    <scope>NUCLEOTIDE SEQUENCE [LARGE SCALE GENOMIC DNA]</scope>
    <source>
        <strain evidence="11">p50T</strain>
    </source>
</reference>
<dbReference type="PANTHER" id="PTHR21137:SF42">
    <property type="entry name" value="ODORANT RECEPTOR 83A"/>
    <property type="match status" value="1"/>
</dbReference>
<evidence type="ECO:0000256" key="3">
    <source>
        <dbReference type="ARBA" id="ARBA00022692"/>
    </source>
</evidence>
<evidence type="ECO:0000256" key="1">
    <source>
        <dbReference type="ARBA" id="ARBA00004141"/>
    </source>
</evidence>
<organism evidence="10 11">
    <name type="scientific">Bombyx mori</name>
    <name type="common">Silk moth</name>
    <dbReference type="NCBI Taxonomy" id="7091"/>
    <lineage>
        <taxon>Eukaryota</taxon>
        <taxon>Metazoa</taxon>
        <taxon>Ecdysozoa</taxon>
        <taxon>Arthropoda</taxon>
        <taxon>Hexapoda</taxon>
        <taxon>Insecta</taxon>
        <taxon>Pterygota</taxon>
        <taxon>Neoptera</taxon>
        <taxon>Endopterygota</taxon>
        <taxon>Lepidoptera</taxon>
        <taxon>Glossata</taxon>
        <taxon>Ditrysia</taxon>
        <taxon>Bombycoidea</taxon>
        <taxon>Bombycidae</taxon>
        <taxon>Bombycinae</taxon>
        <taxon>Bombyx</taxon>
    </lineage>
</organism>
<dbReference type="Proteomes" id="UP000005204">
    <property type="component" value="Unassembled WGS sequence"/>
</dbReference>
<dbReference type="InterPro" id="IPR004117">
    <property type="entry name" value="7tm6_olfct_rcpt"/>
</dbReference>
<dbReference type="GO" id="GO:0004984">
    <property type="term" value="F:olfactory receptor activity"/>
    <property type="evidence" value="ECO:0007669"/>
    <property type="project" value="InterPro"/>
</dbReference>
<keyword evidence="7" id="KW-0675">Receptor</keyword>
<evidence type="ECO:0000256" key="2">
    <source>
        <dbReference type="ARBA" id="ARBA00022606"/>
    </source>
</evidence>
<feature type="transmembrane region" description="Helical" evidence="9">
    <location>
        <begin position="234"/>
        <end position="253"/>
    </location>
</feature>
<feature type="transmembrane region" description="Helical" evidence="9">
    <location>
        <begin position="139"/>
        <end position="158"/>
    </location>
</feature>
<keyword evidence="3 9" id="KW-0812">Transmembrane</keyword>
<evidence type="ECO:0000256" key="6">
    <source>
        <dbReference type="ARBA" id="ARBA00023136"/>
    </source>
</evidence>
<dbReference type="GO" id="GO:0005886">
    <property type="term" value="C:plasma membrane"/>
    <property type="evidence" value="ECO:0007669"/>
    <property type="project" value="TreeGrafter"/>
</dbReference>
<keyword evidence="8" id="KW-0807">Transducer</keyword>
<evidence type="ECO:0000256" key="9">
    <source>
        <dbReference type="SAM" id="Phobius"/>
    </source>
</evidence>
<accession>A0A8R2M9W5</accession>
<feature type="transmembrane region" description="Helical" evidence="9">
    <location>
        <begin position="289"/>
        <end position="311"/>
    </location>
</feature>
<dbReference type="GO" id="GO:0005549">
    <property type="term" value="F:odorant binding"/>
    <property type="evidence" value="ECO:0007669"/>
    <property type="project" value="InterPro"/>
</dbReference>
<dbReference type="Pfam" id="PF02949">
    <property type="entry name" value="7tm_6"/>
    <property type="match status" value="1"/>
</dbReference>
<keyword evidence="2" id="KW-0716">Sensory transduction</keyword>